<feature type="signal peptide" evidence="1">
    <location>
        <begin position="1"/>
        <end position="18"/>
    </location>
</feature>
<keyword evidence="1" id="KW-0732">Signal</keyword>
<evidence type="ECO:0000313" key="2">
    <source>
        <dbReference type="EMBL" id="MBD3664578.1"/>
    </source>
</evidence>
<sequence length="122" mass="13128">MFRTCIFCLAALSLAACGGGNRTSGGSSYGGYNPQPVLFATGPIYKACQQDRRKAASRSRCGCVQAVADQSLSSADQKRGAKYFKDPGKLQEVRQSDNAGNERFWKAWKAYGQTAAALCRDS</sequence>
<dbReference type="Proteomes" id="UP000635142">
    <property type="component" value="Unassembled WGS sequence"/>
</dbReference>
<organism evidence="2 3">
    <name type="scientific">Sulfitobacter aestuariivivens</name>
    <dbReference type="NCBI Taxonomy" id="2766981"/>
    <lineage>
        <taxon>Bacteria</taxon>
        <taxon>Pseudomonadati</taxon>
        <taxon>Pseudomonadota</taxon>
        <taxon>Alphaproteobacteria</taxon>
        <taxon>Rhodobacterales</taxon>
        <taxon>Roseobacteraceae</taxon>
        <taxon>Sulfitobacter</taxon>
    </lineage>
</organism>
<comment type="caution">
    <text evidence="2">The sequence shown here is derived from an EMBL/GenBank/DDBJ whole genome shotgun (WGS) entry which is preliminary data.</text>
</comment>
<dbReference type="EMBL" id="JACTAG010000002">
    <property type="protein sequence ID" value="MBD3664578.1"/>
    <property type="molecule type" value="Genomic_DNA"/>
</dbReference>
<dbReference type="PROSITE" id="PS51257">
    <property type="entry name" value="PROKAR_LIPOPROTEIN"/>
    <property type="match status" value="1"/>
</dbReference>
<evidence type="ECO:0008006" key="4">
    <source>
        <dbReference type="Google" id="ProtNLM"/>
    </source>
</evidence>
<gene>
    <name evidence="2" type="ORF">H9Q16_11640</name>
</gene>
<dbReference type="AlphaFoldDB" id="A0A927D3S6"/>
<dbReference type="RefSeq" id="WP_191075601.1">
    <property type="nucleotide sequence ID" value="NZ_JACTAG010000002.1"/>
</dbReference>
<feature type="chain" id="PRO_5037044367" description="Arginine transporter" evidence="1">
    <location>
        <begin position="19"/>
        <end position="122"/>
    </location>
</feature>
<protein>
    <recommendedName>
        <fullName evidence="4">Arginine transporter</fullName>
    </recommendedName>
</protein>
<evidence type="ECO:0000256" key="1">
    <source>
        <dbReference type="SAM" id="SignalP"/>
    </source>
</evidence>
<accession>A0A927D3S6</accession>
<keyword evidence="3" id="KW-1185">Reference proteome</keyword>
<evidence type="ECO:0000313" key="3">
    <source>
        <dbReference type="Proteomes" id="UP000635142"/>
    </source>
</evidence>
<proteinExistence type="predicted"/>
<name>A0A927D3S6_9RHOB</name>
<reference evidence="2" key="1">
    <citation type="submission" date="2020-08" db="EMBL/GenBank/DDBJ databases">
        <title>Sulfitobacter aestuariivivens sp. nov., isolated from a tidal flat.</title>
        <authorList>
            <person name="Park S."/>
            <person name="Yoon J.-H."/>
        </authorList>
    </citation>
    <scope>NUCLEOTIDE SEQUENCE</scope>
    <source>
        <strain evidence="2">TSTF-M16</strain>
    </source>
</reference>